<gene>
    <name evidence="1" type="ORF">AAFF_G00060210</name>
</gene>
<evidence type="ECO:0000313" key="1">
    <source>
        <dbReference type="EMBL" id="KAJ8393548.1"/>
    </source>
</evidence>
<keyword evidence="2" id="KW-1185">Reference proteome</keyword>
<dbReference type="AlphaFoldDB" id="A0AAD7S072"/>
<evidence type="ECO:0000313" key="2">
    <source>
        <dbReference type="Proteomes" id="UP001221898"/>
    </source>
</evidence>
<accession>A0AAD7S072</accession>
<dbReference type="EMBL" id="JAINUG010000136">
    <property type="protein sequence ID" value="KAJ8393548.1"/>
    <property type="molecule type" value="Genomic_DNA"/>
</dbReference>
<dbReference type="Proteomes" id="UP001221898">
    <property type="component" value="Unassembled WGS sequence"/>
</dbReference>
<sequence>MAVIDDHWAVNLPVSQEWNALMSSIDPLGGGLRSCESERRGAQPRCLDGFHGFHSSGLSRHPLSSPTAEHQAAISHQNLELVQLAPLCNIRRGMMKRQLSALAQVTMVTFIFRY</sequence>
<protein>
    <submittedName>
        <fullName evidence="1">Uncharacterized protein</fullName>
    </submittedName>
</protein>
<reference evidence="1" key="1">
    <citation type="journal article" date="2023" name="Science">
        <title>Genome structures resolve the early diversification of teleost fishes.</title>
        <authorList>
            <person name="Parey E."/>
            <person name="Louis A."/>
            <person name="Montfort J."/>
            <person name="Bouchez O."/>
            <person name="Roques C."/>
            <person name="Iampietro C."/>
            <person name="Lluch J."/>
            <person name="Castinel A."/>
            <person name="Donnadieu C."/>
            <person name="Desvignes T."/>
            <person name="Floi Bucao C."/>
            <person name="Jouanno E."/>
            <person name="Wen M."/>
            <person name="Mejri S."/>
            <person name="Dirks R."/>
            <person name="Jansen H."/>
            <person name="Henkel C."/>
            <person name="Chen W.J."/>
            <person name="Zahm M."/>
            <person name="Cabau C."/>
            <person name="Klopp C."/>
            <person name="Thompson A.W."/>
            <person name="Robinson-Rechavi M."/>
            <person name="Braasch I."/>
            <person name="Lecointre G."/>
            <person name="Bobe J."/>
            <person name="Postlethwait J.H."/>
            <person name="Berthelot C."/>
            <person name="Roest Crollius H."/>
            <person name="Guiguen Y."/>
        </authorList>
    </citation>
    <scope>NUCLEOTIDE SEQUENCE</scope>
    <source>
        <strain evidence="1">NC1722</strain>
    </source>
</reference>
<proteinExistence type="predicted"/>
<comment type="caution">
    <text evidence="1">The sequence shown here is derived from an EMBL/GenBank/DDBJ whole genome shotgun (WGS) entry which is preliminary data.</text>
</comment>
<organism evidence="1 2">
    <name type="scientific">Aldrovandia affinis</name>
    <dbReference type="NCBI Taxonomy" id="143900"/>
    <lineage>
        <taxon>Eukaryota</taxon>
        <taxon>Metazoa</taxon>
        <taxon>Chordata</taxon>
        <taxon>Craniata</taxon>
        <taxon>Vertebrata</taxon>
        <taxon>Euteleostomi</taxon>
        <taxon>Actinopterygii</taxon>
        <taxon>Neopterygii</taxon>
        <taxon>Teleostei</taxon>
        <taxon>Notacanthiformes</taxon>
        <taxon>Halosauridae</taxon>
        <taxon>Aldrovandia</taxon>
    </lineage>
</organism>
<name>A0AAD7S072_9TELE</name>